<keyword evidence="2" id="KW-1185">Reference proteome</keyword>
<accession>A0A3M7S345</accession>
<organism evidence="1 2">
    <name type="scientific">Brachionus plicatilis</name>
    <name type="common">Marine rotifer</name>
    <name type="synonym">Brachionus muelleri</name>
    <dbReference type="NCBI Taxonomy" id="10195"/>
    <lineage>
        <taxon>Eukaryota</taxon>
        <taxon>Metazoa</taxon>
        <taxon>Spiralia</taxon>
        <taxon>Gnathifera</taxon>
        <taxon>Rotifera</taxon>
        <taxon>Eurotatoria</taxon>
        <taxon>Monogononta</taxon>
        <taxon>Pseudotrocha</taxon>
        <taxon>Ploima</taxon>
        <taxon>Brachionidae</taxon>
        <taxon>Brachionus</taxon>
    </lineage>
</organism>
<dbReference type="EMBL" id="REGN01002114">
    <property type="protein sequence ID" value="RNA30214.1"/>
    <property type="molecule type" value="Genomic_DNA"/>
</dbReference>
<evidence type="ECO:0000313" key="1">
    <source>
        <dbReference type="EMBL" id="RNA30214.1"/>
    </source>
</evidence>
<proteinExistence type="predicted"/>
<name>A0A3M7S345_BRAPC</name>
<gene>
    <name evidence="1" type="ORF">BpHYR1_041536</name>
</gene>
<sequence>MCNMSSSSKSLQFIKGELLILEVKKVQHSILHLLHLYYISIVEKLGKTGKLNPYRLPPQYAVLSPI</sequence>
<dbReference type="AlphaFoldDB" id="A0A3M7S345"/>
<comment type="caution">
    <text evidence="1">The sequence shown here is derived from an EMBL/GenBank/DDBJ whole genome shotgun (WGS) entry which is preliminary data.</text>
</comment>
<dbReference type="Proteomes" id="UP000276133">
    <property type="component" value="Unassembled WGS sequence"/>
</dbReference>
<protein>
    <submittedName>
        <fullName evidence="1">Uncharacterized protein</fullName>
    </submittedName>
</protein>
<reference evidence="1 2" key="1">
    <citation type="journal article" date="2018" name="Sci. Rep.">
        <title>Genomic signatures of local adaptation to the degree of environmental predictability in rotifers.</title>
        <authorList>
            <person name="Franch-Gras L."/>
            <person name="Hahn C."/>
            <person name="Garcia-Roger E.M."/>
            <person name="Carmona M.J."/>
            <person name="Serra M."/>
            <person name="Gomez A."/>
        </authorList>
    </citation>
    <scope>NUCLEOTIDE SEQUENCE [LARGE SCALE GENOMIC DNA]</scope>
    <source>
        <strain evidence="1">HYR1</strain>
    </source>
</reference>
<evidence type="ECO:0000313" key="2">
    <source>
        <dbReference type="Proteomes" id="UP000276133"/>
    </source>
</evidence>